<sequence>MTLACPECHSIVYARHLKGLGQLAVSQERELAWPLARETWQQMLQWLPAGTEQSQMVVGHLAAIDGRIQQGEQRTATWKKRLGPLAPVAFFLMKAKTFLFALLKFKFLFGFFAFFGVYWALFGWRFGLGFAVSILIHELGHYVAARRRGLKADLPVFLPGLGAYVRWYSMGISLDALSSIALAGPFAGLLAAAVCGSIYFYTRVEFWAALAHAGAWLNLINLVPVLGLDGAQATHALNRMQRGLILAAAILFFVFLHEGVFLFIAAGMAWRLFTGAAPESPSSATMIRYTLLLFLLGALMGLVPETMRRF</sequence>
<keyword evidence="7" id="KW-0378">Hydrolase</keyword>
<comment type="caution">
    <text evidence="14">The sequence shown here is derived from an EMBL/GenBank/DDBJ whole genome shotgun (WGS) entry which is preliminary data.</text>
</comment>
<evidence type="ECO:0000256" key="7">
    <source>
        <dbReference type="ARBA" id="ARBA00022801"/>
    </source>
</evidence>
<evidence type="ECO:0000256" key="6">
    <source>
        <dbReference type="ARBA" id="ARBA00022723"/>
    </source>
</evidence>
<dbReference type="Proteomes" id="UP000569092">
    <property type="component" value="Unassembled WGS sequence"/>
</dbReference>
<evidence type="ECO:0000313" key="14">
    <source>
        <dbReference type="EMBL" id="MBB5342157.1"/>
    </source>
</evidence>
<dbReference type="GO" id="GO:0006508">
    <property type="term" value="P:proteolysis"/>
    <property type="evidence" value="ECO:0007669"/>
    <property type="project" value="UniProtKB-KW"/>
</dbReference>
<accession>A0A7W8J417</accession>
<comment type="cofactor">
    <cofactor evidence="1">
        <name>Zn(2+)</name>
        <dbReference type="ChEBI" id="CHEBI:29105"/>
    </cofactor>
</comment>
<comment type="subcellular location">
    <subcellularLocation>
        <location evidence="2">Membrane</location>
        <topology evidence="2">Multi-pass membrane protein</topology>
    </subcellularLocation>
</comment>
<evidence type="ECO:0000256" key="3">
    <source>
        <dbReference type="ARBA" id="ARBA00007931"/>
    </source>
</evidence>
<evidence type="ECO:0000256" key="11">
    <source>
        <dbReference type="ARBA" id="ARBA00023136"/>
    </source>
</evidence>
<keyword evidence="4 14" id="KW-0645">Protease</keyword>
<reference evidence="14 15" key="1">
    <citation type="submission" date="2020-08" db="EMBL/GenBank/DDBJ databases">
        <title>Genomic Encyclopedia of Type Strains, Phase IV (KMG-V): Genome sequencing to study the core and pangenomes of soil and plant-associated prokaryotes.</title>
        <authorList>
            <person name="Whitman W."/>
        </authorList>
    </citation>
    <scope>NUCLEOTIDE SEQUENCE [LARGE SCALE GENOMIC DNA]</scope>
    <source>
        <strain evidence="14 15">M8US30</strain>
    </source>
</reference>
<keyword evidence="8" id="KW-0862">Zinc</keyword>
<feature type="transmembrane region" description="Helical" evidence="12">
    <location>
        <begin position="243"/>
        <end position="266"/>
    </location>
</feature>
<evidence type="ECO:0000313" key="15">
    <source>
        <dbReference type="Proteomes" id="UP000569092"/>
    </source>
</evidence>
<feature type="transmembrane region" description="Helical" evidence="12">
    <location>
        <begin position="286"/>
        <end position="303"/>
    </location>
</feature>
<proteinExistence type="inferred from homology"/>
<feature type="domain" description="Peptidase M50" evidence="13">
    <location>
        <begin position="128"/>
        <end position="200"/>
    </location>
</feature>
<keyword evidence="9 12" id="KW-1133">Transmembrane helix</keyword>
<keyword evidence="11 12" id="KW-0472">Membrane</keyword>
<keyword evidence="6" id="KW-0479">Metal-binding</keyword>
<dbReference type="EMBL" id="JACHDZ010000001">
    <property type="protein sequence ID" value="MBB5342157.1"/>
    <property type="molecule type" value="Genomic_DNA"/>
</dbReference>
<feature type="transmembrane region" description="Helical" evidence="12">
    <location>
        <begin position="126"/>
        <end position="145"/>
    </location>
</feature>
<name>A0A7W8J417_9BACT</name>
<feature type="transmembrane region" description="Helical" evidence="12">
    <location>
        <begin position="206"/>
        <end position="231"/>
    </location>
</feature>
<evidence type="ECO:0000256" key="1">
    <source>
        <dbReference type="ARBA" id="ARBA00001947"/>
    </source>
</evidence>
<dbReference type="GO" id="GO:0008237">
    <property type="term" value="F:metallopeptidase activity"/>
    <property type="evidence" value="ECO:0007669"/>
    <property type="project" value="UniProtKB-KW"/>
</dbReference>
<evidence type="ECO:0000256" key="4">
    <source>
        <dbReference type="ARBA" id="ARBA00022670"/>
    </source>
</evidence>
<evidence type="ECO:0000256" key="8">
    <source>
        <dbReference type="ARBA" id="ARBA00022833"/>
    </source>
</evidence>
<evidence type="ECO:0000256" key="5">
    <source>
        <dbReference type="ARBA" id="ARBA00022692"/>
    </source>
</evidence>
<dbReference type="PANTHER" id="PTHR39188:SF3">
    <property type="entry name" value="STAGE IV SPORULATION PROTEIN FB"/>
    <property type="match status" value="1"/>
</dbReference>
<dbReference type="Pfam" id="PF02163">
    <property type="entry name" value="Peptidase_M50"/>
    <property type="match status" value="1"/>
</dbReference>
<protein>
    <submittedName>
        <fullName evidence="14">Zn-dependent protease</fullName>
    </submittedName>
</protein>
<dbReference type="GO" id="GO:0016020">
    <property type="term" value="C:membrane"/>
    <property type="evidence" value="ECO:0007669"/>
    <property type="project" value="UniProtKB-SubCell"/>
</dbReference>
<dbReference type="InterPro" id="IPR008915">
    <property type="entry name" value="Peptidase_M50"/>
</dbReference>
<dbReference type="PANTHER" id="PTHR39188">
    <property type="entry name" value="MEMBRANE-ASSOCIATED ZINC METALLOPROTEASE M50B"/>
    <property type="match status" value="1"/>
</dbReference>
<keyword evidence="5 12" id="KW-0812">Transmembrane</keyword>
<dbReference type="AlphaFoldDB" id="A0A7W8J417"/>
<evidence type="ECO:0000256" key="10">
    <source>
        <dbReference type="ARBA" id="ARBA00023049"/>
    </source>
</evidence>
<evidence type="ECO:0000256" key="12">
    <source>
        <dbReference type="SAM" id="Phobius"/>
    </source>
</evidence>
<evidence type="ECO:0000259" key="13">
    <source>
        <dbReference type="Pfam" id="PF02163"/>
    </source>
</evidence>
<comment type="similarity">
    <text evidence="3">Belongs to the peptidase M50B family.</text>
</comment>
<gene>
    <name evidence="14" type="ORF">HDF10_000107</name>
</gene>
<feature type="transmembrane region" description="Helical" evidence="12">
    <location>
        <begin position="176"/>
        <end position="200"/>
    </location>
</feature>
<evidence type="ECO:0000256" key="9">
    <source>
        <dbReference type="ARBA" id="ARBA00022989"/>
    </source>
</evidence>
<dbReference type="GO" id="GO:0046872">
    <property type="term" value="F:metal ion binding"/>
    <property type="evidence" value="ECO:0007669"/>
    <property type="project" value="UniProtKB-KW"/>
</dbReference>
<dbReference type="CDD" id="cd06160">
    <property type="entry name" value="S2P-M50_like_2"/>
    <property type="match status" value="1"/>
</dbReference>
<keyword evidence="10" id="KW-0482">Metalloprotease</keyword>
<evidence type="ECO:0000256" key="2">
    <source>
        <dbReference type="ARBA" id="ARBA00004141"/>
    </source>
</evidence>
<feature type="transmembrane region" description="Helical" evidence="12">
    <location>
        <begin position="98"/>
        <end position="120"/>
    </location>
</feature>
<organism evidence="14 15">
    <name type="scientific">Tunturiibacter lichenicola</name>
    <dbReference type="NCBI Taxonomy" id="2051959"/>
    <lineage>
        <taxon>Bacteria</taxon>
        <taxon>Pseudomonadati</taxon>
        <taxon>Acidobacteriota</taxon>
        <taxon>Terriglobia</taxon>
        <taxon>Terriglobales</taxon>
        <taxon>Acidobacteriaceae</taxon>
        <taxon>Tunturiibacter</taxon>
    </lineage>
</organism>